<evidence type="ECO:0000259" key="7">
    <source>
        <dbReference type="Pfam" id="PF22600"/>
    </source>
</evidence>
<dbReference type="PANTHER" id="PTHR23092">
    <property type="entry name" value="POLY(A) RNA POLYMERASE"/>
    <property type="match status" value="1"/>
</dbReference>
<evidence type="ECO:0000256" key="5">
    <source>
        <dbReference type="SAM" id="MobiDB-lite"/>
    </source>
</evidence>
<evidence type="ECO:0000256" key="1">
    <source>
        <dbReference type="ARBA" id="ARBA00008593"/>
    </source>
</evidence>
<dbReference type="InterPro" id="IPR043519">
    <property type="entry name" value="NT_sf"/>
</dbReference>
<protein>
    <recommendedName>
        <fullName evidence="2">polynucleotide adenylyltransferase</fullName>
        <ecNumber evidence="2">2.7.7.19</ecNumber>
    </recommendedName>
</protein>
<feature type="domain" description="Poly(A) RNA polymerase mitochondrial-like central palm" evidence="7">
    <location>
        <begin position="110"/>
        <end position="236"/>
    </location>
</feature>
<dbReference type="GO" id="GO:0031499">
    <property type="term" value="C:TRAMP complex"/>
    <property type="evidence" value="ECO:0007669"/>
    <property type="project" value="TreeGrafter"/>
</dbReference>
<dbReference type="Pfam" id="PF22600">
    <property type="entry name" value="MTPAP-like_central"/>
    <property type="match status" value="1"/>
</dbReference>
<feature type="compositionally biased region" description="Low complexity" evidence="5">
    <location>
        <begin position="585"/>
        <end position="607"/>
    </location>
</feature>
<reference evidence="8 9" key="1">
    <citation type="journal article" date="2018" name="Mol. Biol. Evol.">
        <title>Broad Genomic Sampling Reveals a Smut Pathogenic Ancestry of the Fungal Clade Ustilaginomycotina.</title>
        <authorList>
            <person name="Kijpornyongpan T."/>
            <person name="Mondo S.J."/>
            <person name="Barry K."/>
            <person name="Sandor L."/>
            <person name="Lee J."/>
            <person name="Lipzen A."/>
            <person name="Pangilinan J."/>
            <person name="LaButti K."/>
            <person name="Hainaut M."/>
            <person name="Henrissat B."/>
            <person name="Grigoriev I.V."/>
            <person name="Spatafora J.W."/>
            <person name="Aime M.C."/>
        </authorList>
    </citation>
    <scope>NUCLEOTIDE SEQUENCE [LARGE SCALE GENOMIC DNA]</scope>
    <source>
        <strain evidence="8 9">MCA 4186</strain>
    </source>
</reference>
<dbReference type="GO" id="GO:0031123">
    <property type="term" value="P:RNA 3'-end processing"/>
    <property type="evidence" value="ECO:0007669"/>
    <property type="project" value="TreeGrafter"/>
</dbReference>
<feature type="compositionally biased region" description="Low complexity" evidence="5">
    <location>
        <begin position="535"/>
        <end position="546"/>
    </location>
</feature>
<dbReference type="GO" id="GO:0010605">
    <property type="term" value="P:negative regulation of macromolecule metabolic process"/>
    <property type="evidence" value="ECO:0007669"/>
    <property type="project" value="UniProtKB-ARBA"/>
</dbReference>
<sequence>MASAVAGPSGSSTPAAARAFASTDNFISFDFGDDGDGADGSGAASPAAAAAADDADAYAPRAQPQVAGRKRKADERDGRSKKERTRAAARGTPWAVDVEWEECRNAAEMLHRELIAFEQWLSPTREEHESRKLVIELIRRAVVGRWPDATVHSFGSQDTQLYMPQGDIDLVVVCPSMDMSRRETVLRTLAALLRRHNLASDVTVIAKAKVPIIKFECVYGRYRIDVSINQTNGLDAAAWVSDWLRRMPAIRPLILAVKLLLSQRGMSEVFSGGLGSYSVICCVISFVQMHPKLQRGELDPACNLGVLLIEFLELYGKHFGYDRVGISVRGRGAYFDKAARGFADPRKPFALCIEDPMDTSNDISRGSFAIISVRQALGGAFDILTATLCQRANERARGSRAAAALDADEEARQALRDGTSGSAEKDPNSLLGAIFGISRDTIKARRDIEELYYGGMLQHKLGRPPPAASPEPAPAHPSAQQASSSRQAERTHDHRAGGESSRSREQPRAPAATLAAPPRAPGATTAGQSAACGGAPSQASRAQAPPTAAVPAKLAASAASSAAPAAAPVPAIIYKPGTRLPLPRSSSGSAAAAAAASAKPSASRSEAVVVKDDAPERSQSRPKAERASAAAAVAAANGSQGRPFAVDDSDDEEAGLRRDAAKAYWNEDIQDDELDSRYSSPSGGGRRTAKRQKTTHSALAQQQQPQRRSETFYLEESDSDSGASVQAGARKPAAQAAQAAAAARGEAAPKTVKAGKAVVADFWASKSGHVGPADDGESDSA</sequence>
<organism evidence="8 9">
    <name type="scientific">Tilletiopsis washingtonensis</name>
    <dbReference type="NCBI Taxonomy" id="58919"/>
    <lineage>
        <taxon>Eukaryota</taxon>
        <taxon>Fungi</taxon>
        <taxon>Dikarya</taxon>
        <taxon>Basidiomycota</taxon>
        <taxon>Ustilaginomycotina</taxon>
        <taxon>Exobasidiomycetes</taxon>
        <taxon>Entylomatales</taxon>
        <taxon>Entylomatales incertae sedis</taxon>
        <taxon>Tilletiopsis</taxon>
    </lineage>
</organism>
<keyword evidence="9" id="KW-1185">Reference proteome</keyword>
<evidence type="ECO:0000259" key="6">
    <source>
        <dbReference type="Pfam" id="PF03828"/>
    </source>
</evidence>
<dbReference type="Gene3D" id="1.10.1410.10">
    <property type="match status" value="1"/>
</dbReference>
<dbReference type="AlphaFoldDB" id="A0A316ZIU4"/>
<dbReference type="STRING" id="58919.A0A316ZIU4"/>
<evidence type="ECO:0000256" key="3">
    <source>
        <dbReference type="ARBA" id="ARBA00022723"/>
    </source>
</evidence>
<dbReference type="Pfam" id="PF03828">
    <property type="entry name" value="PAP_assoc"/>
    <property type="match status" value="1"/>
</dbReference>
<feature type="compositionally biased region" description="Low complexity" evidence="5">
    <location>
        <begin position="627"/>
        <end position="636"/>
    </location>
</feature>
<dbReference type="OrthoDB" id="273917at2759"/>
<dbReference type="GO" id="GO:1990817">
    <property type="term" value="F:poly(A) RNA polymerase activity"/>
    <property type="evidence" value="ECO:0007669"/>
    <property type="project" value="UniProtKB-EC"/>
</dbReference>
<dbReference type="PANTHER" id="PTHR23092:SF15">
    <property type="entry name" value="INACTIVE NON-CANONICAL POLY(A) RNA POLYMERASE PROTEIN TRF4-2-RELATED"/>
    <property type="match status" value="1"/>
</dbReference>
<accession>A0A316ZIU4</accession>
<gene>
    <name evidence="8" type="ORF">FA09DRAFT_328317</name>
</gene>
<evidence type="ECO:0000313" key="9">
    <source>
        <dbReference type="Proteomes" id="UP000245946"/>
    </source>
</evidence>
<feature type="region of interest" description="Disordered" evidence="5">
    <location>
        <begin position="31"/>
        <end position="91"/>
    </location>
</feature>
<dbReference type="SUPFAM" id="SSF81631">
    <property type="entry name" value="PAP/OAS1 substrate-binding domain"/>
    <property type="match status" value="1"/>
</dbReference>
<dbReference type="GO" id="GO:0003729">
    <property type="term" value="F:mRNA binding"/>
    <property type="evidence" value="ECO:0007669"/>
    <property type="project" value="TreeGrafter"/>
</dbReference>
<evidence type="ECO:0000256" key="2">
    <source>
        <dbReference type="ARBA" id="ARBA00012388"/>
    </source>
</evidence>
<evidence type="ECO:0000313" key="8">
    <source>
        <dbReference type="EMBL" id="PWO00214.1"/>
    </source>
</evidence>
<keyword evidence="3" id="KW-0479">Metal-binding</keyword>
<dbReference type="Proteomes" id="UP000245946">
    <property type="component" value="Unassembled WGS sequence"/>
</dbReference>
<dbReference type="InterPro" id="IPR045862">
    <property type="entry name" value="Trf4-like"/>
</dbReference>
<feature type="region of interest" description="Disordered" evidence="5">
    <location>
        <begin position="401"/>
        <end position="429"/>
    </location>
</feature>
<dbReference type="SUPFAM" id="SSF81301">
    <property type="entry name" value="Nucleotidyltransferase"/>
    <property type="match status" value="1"/>
</dbReference>
<dbReference type="InterPro" id="IPR002058">
    <property type="entry name" value="PAP_assoc"/>
</dbReference>
<dbReference type="FunFam" id="1.10.1410.10:FF:000003">
    <property type="entry name" value="non-canonical poly(A) RNA polymerase PAPD7"/>
    <property type="match status" value="1"/>
</dbReference>
<feature type="region of interest" description="Disordered" evidence="5">
    <location>
        <begin position="578"/>
        <end position="754"/>
    </location>
</feature>
<feature type="compositionally biased region" description="Low complexity" evidence="5">
    <location>
        <begin position="41"/>
        <end position="60"/>
    </location>
</feature>
<dbReference type="RefSeq" id="XP_025600492.1">
    <property type="nucleotide sequence ID" value="XM_025741724.1"/>
</dbReference>
<comment type="similarity">
    <text evidence="1">Belongs to the DNA polymerase type-B-like family.</text>
</comment>
<feature type="compositionally biased region" description="Low complexity" evidence="5">
    <location>
        <begin position="508"/>
        <end position="527"/>
    </location>
</feature>
<feature type="region of interest" description="Disordered" evidence="5">
    <location>
        <begin position="461"/>
        <end position="546"/>
    </location>
</feature>
<name>A0A316ZIU4_9BASI</name>
<dbReference type="GeneID" id="37269268"/>
<dbReference type="InterPro" id="IPR054708">
    <property type="entry name" value="MTPAP-like_central"/>
</dbReference>
<dbReference type="EC" id="2.7.7.19" evidence="2"/>
<feature type="compositionally biased region" description="Low complexity" evidence="5">
    <location>
        <begin position="727"/>
        <end position="750"/>
    </location>
</feature>
<dbReference type="Gene3D" id="3.30.460.10">
    <property type="entry name" value="Beta Polymerase, domain 2"/>
    <property type="match status" value="1"/>
</dbReference>
<dbReference type="CDD" id="cd05402">
    <property type="entry name" value="NT_PAP_TUTase"/>
    <property type="match status" value="1"/>
</dbReference>
<feature type="compositionally biased region" description="Polar residues" evidence="5">
    <location>
        <begin position="695"/>
        <end position="706"/>
    </location>
</feature>
<proteinExistence type="inferred from homology"/>
<feature type="compositionally biased region" description="Basic and acidic residues" evidence="5">
    <location>
        <begin position="609"/>
        <end position="626"/>
    </location>
</feature>
<evidence type="ECO:0000256" key="4">
    <source>
        <dbReference type="ARBA" id="ARBA00022842"/>
    </source>
</evidence>
<feature type="compositionally biased region" description="Pro residues" evidence="5">
    <location>
        <begin position="463"/>
        <end position="475"/>
    </location>
</feature>
<dbReference type="GO" id="GO:0005730">
    <property type="term" value="C:nucleolus"/>
    <property type="evidence" value="ECO:0007669"/>
    <property type="project" value="TreeGrafter"/>
</dbReference>
<keyword evidence="4" id="KW-0460">Magnesium</keyword>
<feature type="compositionally biased region" description="Basic and acidic residues" evidence="5">
    <location>
        <begin position="487"/>
        <end position="507"/>
    </location>
</feature>
<feature type="compositionally biased region" description="Low complexity" evidence="5">
    <location>
        <begin position="476"/>
        <end position="486"/>
    </location>
</feature>
<dbReference type="GO" id="GO:0046872">
    <property type="term" value="F:metal ion binding"/>
    <property type="evidence" value="ECO:0007669"/>
    <property type="project" value="UniProtKB-KW"/>
</dbReference>
<feature type="domain" description="PAP-associated" evidence="6">
    <location>
        <begin position="303"/>
        <end position="361"/>
    </location>
</feature>
<dbReference type="EMBL" id="KZ819286">
    <property type="protein sequence ID" value="PWO00214.1"/>
    <property type="molecule type" value="Genomic_DNA"/>
</dbReference>
<dbReference type="GO" id="GO:0043634">
    <property type="term" value="P:polyadenylation-dependent ncRNA catabolic process"/>
    <property type="evidence" value="ECO:0007669"/>
    <property type="project" value="TreeGrafter"/>
</dbReference>